<dbReference type="Pfam" id="PF12112">
    <property type="entry name" value="DUF3579"/>
    <property type="match status" value="1"/>
</dbReference>
<name>A0A160FP71_9BURK</name>
<evidence type="ECO:0000313" key="1">
    <source>
        <dbReference type="EMBL" id="ANB74590.1"/>
    </source>
</evidence>
<organism evidence="1 2">
    <name type="scientific">Paraburkholderia phytofirmans OLGA172</name>
    <dbReference type="NCBI Taxonomy" id="1417228"/>
    <lineage>
        <taxon>Bacteria</taxon>
        <taxon>Pseudomonadati</taxon>
        <taxon>Pseudomonadota</taxon>
        <taxon>Betaproteobacteria</taxon>
        <taxon>Burkholderiales</taxon>
        <taxon>Burkholderiaceae</taxon>
        <taxon>Paraburkholderia</taxon>
    </lineage>
</organism>
<dbReference type="InterPro" id="IPR021969">
    <property type="entry name" value="DUF3579"/>
</dbReference>
<evidence type="ECO:0008006" key="3">
    <source>
        <dbReference type="Google" id="ProtNLM"/>
    </source>
</evidence>
<dbReference type="Proteomes" id="UP000076852">
    <property type="component" value="Chromosome 1"/>
</dbReference>
<dbReference type="OrthoDB" id="9814727at2"/>
<accession>A0A160FP71</accession>
<dbReference type="RefSeq" id="WP_063497886.1">
    <property type="nucleotide sequence ID" value="NZ_CP014578.1"/>
</dbReference>
<gene>
    <name evidence="1" type="ORF">AYM40_07040</name>
</gene>
<dbReference type="KEGG" id="buz:AYM40_07040"/>
<proteinExistence type="predicted"/>
<dbReference type="Gene3D" id="3.30.70.2340">
    <property type="entry name" value="Uncharacterised protein PF12112 family, DUF3579"/>
    <property type="match status" value="1"/>
</dbReference>
<sequence length="101" mass="11375">MTDARLIEYVIHGITNSGKTFRPSDWSERLAGAMSCFGPAAGGIRKKDRHLRYSLYVRPMIIGNMKCVVLDCRLRDVEPHAFDFVLNFAKDNDLLLTSPSS</sequence>
<dbReference type="EMBL" id="CP014578">
    <property type="protein sequence ID" value="ANB74590.1"/>
    <property type="molecule type" value="Genomic_DNA"/>
</dbReference>
<evidence type="ECO:0000313" key="2">
    <source>
        <dbReference type="Proteomes" id="UP000076852"/>
    </source>
</evidence>
<protein>
    <recommendedName>
        <fullName evidence="3">PhnO</fullName>
    </recommendedName>
</protein>
<keyword evidence="2" id="KW-1185">Reference proteome</keyword>
<dbReference type="AlphaFoldDB" id="A0A160FP71"/>
<dbReference type="STRING" id="1804984.AYM40_07040"/>
<reference evidence="1 2" key="1">
    <citation type="journal article" date="2016" name="Gene">
        <title>PacBio SMRT assembly of a complex multi-replicon genome reveals chlorocatechol degradative operon in a region of genome plasticity.</title>
        <authorList>
            <person name="Ricker N."/>
            <person name="Shen S.Y."/>
            <person name="Goordial J."/>
            <person name="Jin S."/>
            <person name="Fulthorpe R.R."/>
        </authorList>
    </citation>
    <scope>NUCLEOTIDE SEQUENCE [LARGE SCALE GENOMIC DNA]</scope>
    <source>
        <strain evidence="1 2">OLGA172</strain>
    </source>
</reference>